<keyword evidence="4 6" id="KW-1133">Transmembrane helix</keyword>
<evidence type="ECO:0000313" key="7">
    <source>
        <dbReference type="EMBL" id="MFC7293575.1"/>
    </source>
</evidence>
<reference evidence="8" key="1">
    <citation type="journal article" date="2019" name="Int. J. Syst. Evol. Microbiol.">
        <title>The Global Catalogue of Microorganisms (GCM) 10K type strain sequencing project: providing services to taxonomists for standard genome sequencing and annotation.</title>
        <authorList>
            <consortium name="The Broad Institute Genomics Platform"/>
            <consortium name="The Broad Institute Genome Sequencing Center for Infectious Disease"/>
            <person name="Wu L."/>
            <person name="Ma J."/>
        </authorList>
    </citation>
    <scope>NUCLEOTIDE SEQUENCE [LARGE SCALE GENOMIC DNA]</scope>
    <source>
        <strain evidence="8">CCUG 60559</strain>
    </source>
</reference>
<dbReference type="RefSeq" id="WP_100686890.1">
    <property type="nucleotide sequence ID" value="NZ_JBHTBD010000001.1"/>
</dbReference>
<evidence type="ECO:0000256" key="6">
    <source>
        <dbReference type="SAM" id="Phobius"/>
    </source>
</evidence>
<name>A0ABW2IQV8_9GAMM</name>
<feature type="transmembrane region" description="Helical" evidence="6">
    <location>
        <begin position="317"/>
        <end position="340"/>
    </location>
</feature>
<sequence>MTDNTDTSYQQRASARRLVLFSFLFVALTAAGLYAVYDQFAGRSISFDTRLVAPRTLLAVTGLLLVYFFSDGLRLHFTLRALGHRLSFSVLFRLVFINLFFSNVTPMATGGGFAQIWYLHHHGVPVGRATAATTIRTVLAVFFIFSLAPVFLLTLDAFDGQTITGDIGFALAVFILLYLGFFIIVLFRTRWLIGPLSGLLRTLRRWHLISAARHRRWQFKARREMLRFSHSFSDYLRGRPLFVAMSVLFTALFLLSLFSFPALLIHSLGYDVDYLVSLGLLVVTTFIMYFSPTPGASGISEGVFGSFFRDILSGNHLILVIVSWRLLTIYLGMVIGLIVLQRELIKSRRNPG</sequence>
<dbReference type="PANTHER" id="PTHR37693">
    <property type="entry name" value="PHOSPHATIDYLGLYCEROL LYSYLTRANSFERASE"/>
    <property type="match status" value="1"/>
</dbReference>
<feature type="transmembrane region" description="Helical" evidence="6">
    <location>
        <begin position="272"/>
        <end position="290"/>
    </location>
</feature>
<organism evidence="7 8">
    <name type="scientific">Marinobacter aromaticivorans</name>
    <dbReference type="NCBI Taxonomy" id="1494078"/>
    <lineage>
        <taxon>Bacteria</taxon>
        <taxon>Pseudomonadati</taxon>
        <taxon>Pseudomonadota</taxon>
        <taxon>Gammaproteobacteria</taxon>
        <taxon>Pseudomonadales</taxon>
        <taxon>Marinobacteraceae</taxon>
        <taxon>Marinobacter</taxon>
    </lineage>
</organism>
<evidence type="ECO:0000313" key="8">
    <source>
        <dbReference type="Proteomes" id="UP001596506"/>
    </source>
</evidence>
<gene>
    <name evidence="7" type="ORF">ACFQQA_02450</name>
</gene>
<proteinExistence type="predicted"/>
<evidence type="ECO:0000256" key="4">
    <source>
        <dbReference type="ARBA" id="ARBA00022989"/>
    </source>
</evidence>
<protein>
    <submittedName>
        <fullName evidence="7">YbhN family protein</fullName>
    </submittedName>
</protein>
<accession>A0ABW2IQV8</accession>
<feature type="transmembrane region" description="Helical" evidence="6">
    <location>
        <begin position="90"/>
        <end position="118"/>
    </location>
</feature>
<dbReference type="Proteomes" id="UP001596506">
    <property type="component" value="Unassembled WGS sequence"/>
</dbReference>
<evidence type="ECO:0000256" key="5">
    <source>
        <dbReference type="ARBA" id="ARBA00023136"/>
    </source>
</evidence>
<feature type="transmembrane region" description="Helical" evidence="6">
    <location>
        <begin position="18"/>
        <end position="37"/>
    </location>
</feature>
<dbReference type="PANTHER" id="PTHR37693:SF1">
    <property type="entry name" value="INTEGRAL MEMBRANE PROTEIN"/>
    <property type="match status" value="1"/>
</dbReference>
<keyword evidence="5 6" id="KW-0472">Membrane</keyword>
<feature type="transmembrane region" description="Helical" evidence="6">
    <location>
        <begin position="138"/>
        <end position="155"/>
    </location>
</feature>
<feature type="transmembrane region" description="Helical" evidence="6">
    <location>
        <begin position="167"/>
        <end position="187"/>
    </location>
</feature>
<dbReference type="InterPro" id="IPR022791">
    <property type="entry name" value="L-PG_synthase/AglD"/>
</dbReference>
<keyword evidence="8" id="KW-1185">Reference proteome</keyword>
<dbReference type="EMBL" id="JBHTBD010000001">
    <property type="protein sequence ID" value="MFC7293575.1"/>
    <property type="molecule type" value="Genomic_DNA"/>
</dbReference>
<evidence type="ECO:0000256" key="2">
    <source>
        <dbReference type="ARBA" id="ARBA00022475"/>
    </source>
</evidence>
<dbReference type="NCBIfam" id="TIGR00374">
    <property type="entry name" value="flippase-like domain"/>
    <property type="match status" value="1"/>
</dbReference>
<feature type="transmembrane region" description="Helical" evidence="6">
    <location>
        <begin position="52"/>
        <end position="69"/>
    </location>
</feature>
<comment type="caution">
    <text evidence="7">The sequence shown here is derived from an EMBL/GenBank/DDBJ whole genome shotgun (WGS) entry which is preliminary data.</text>
</comment>
<evidence type="ECO:0000256" key="3">
    <source>
        <dbReference type="ARBA" id="ARBA00022692"/>
    </source>
</evidence>
<keyword evidence="3 6" id="KW-0812">Transmembrane</keyword>
<feature type="transmembrane region" description="Helical" evidence="6">
    <location>
        <begin position="241"/>
        <end position="265"/>
    </location>
</feature>
<comment type="subcellular location">
    <subcellularLocation>
        <location evidence="1">Cell membrane</location>
        <topology evidence="1">Multi-pass membrane protein</topology>
    </subcellularLocation>
</comment>
<evidence type="ECO:0000256" key="1">
    <source>
        <dbReference type="ARBA" id="ARBA00004651"/>
    </source>
</evidence>
<keyword evidence="2" id="KW-1003">Cell membrane</keyword>
<dbReference type="Pfam" id="PF03706">
    <property type="entry name" value="LPG_synthase_TM"/>
    <property type="match status" value="1"/>
</dbReference>